<dbReference type="InterPro" id="IPR005333">
    <property type="entry name" value="Transcription_factor_TCP"/>
</dbReference>
<dbReference type="RefSeq" id="XP_022730555.1">
    <property type="nucleotide sequence ID" value="XM_022874820.1"/>
</dbReference>
<gene>
    <name evidence="9" type="primary">LOC111285392</name>
</gene>
<reference evidence="9" key="1">
    <citation type="submission" date="2025-08" db="UniProtKB">
        <authorList>
            <consortium name="RefSeq"/>
        </authorList>
    </citation>
    <scope>IDENTIFICATION</scope>
    <source>
        <tissue evidence="9">Fruit stalk</tissue>
    </source>
</reference>
<proteinExistence type="predicted"/>
<dbReference type="Pfam" id="PF03634">
    <property type="entry name" value="TCP"/>
    <property type="match status" value="1"/>
</dbReference>
<evidence type="ECO:0000259" key="7">
    <source>
        <dbReference type="PROSITE" id="PS51369"/>
    </source>
</evidence>
<dbReference type="Proteomes" id="UP000515121">
    <property type="component" value="Unplaced"/>
</dbReference>
<name>A0A6P5XQT6_DURZI</name>
<feature type="compositionally biased region" description="Polar residues" evidence="6">
    <location>
        <begin position="13"/>
        <end position="40"/>
    </location>
</feature>
<organism evidence="8 9">
    <name type="scientific">Durio zibethinus</name>
    <name type="common">Durian</name>
    <dbReference type="NCBI Taxonomy" id="66656"/>
    <lineage>
        <taxon>Eukaryota</taxon>
        <taxon>Viridiplantae</taxon>
        <taxon>Streptophyta</taxon>
        <taxon>Embryophyta</taxon>
        <taxon>Tracheophyta</taxon>
        <taxon>Spermatophyta</taxon>
        <taxon>Magnoliopsida</taxon>
        <taxon>eudicotyledons</taxon>
        <taxon>Gunneridae</taxon>
        <taxon>Pentapetalae</taxon>
        <taxon>rosids</taxon>
        <taxon>malvids</taxon>
        <taxon>Malvales</taxon>
        <taxon>Malvaceae</taxon>
        <taxon>Helicteroideae</taxon>
        <taxon>Durio</taxon>
    </lineage>
</organism>
<feature type="compositionally biased region" description="Basic and acidic residues" evidence="6">
    <location>
        <begin position="41"/>
        <end position="53"/>
    </location>
</feature>
<dbReference type="GO" id="GO:0005634">
    <property type="term" value="C:nucleus"/>
    <property type="evidence" value="ECO:0007669"/>
    <property type="project" value="UniProtKB-SubCell"/>
</dbReference>
<dbReference type="GeneID" id="111285392"/>
<evidence type="ECO:0000256" key="5">
    <source>
        <dbReference type="ARBA" id="ARBA00023242"/>
    </source>
</evidence>
<keyword evidence="4" id="KW-0804">Transcription</keyword>
<dbReference type="KEGG" id="dzi:111285392"/>
<feature type="region of interest" description="Disordered" evidence="6">
    <location>
        <begin position="1"/>
        <end position="54"/>
    </location>
</feature>
<evidence type="ECO:0000256" key="1">
    <source>
        <dbReference type="ARBA" id="ARBA00004123"/>
    </source>
</evidence>
<dbReference type="GO" id="GO:0043565">
    <property type="term" value="F:sequence-specific DNA binding"/>
    <property type="evidence" value="ECO:0007669"/>
    <property type="project" value="TreeGrafter"/>
</dbReference>
<dbReference type="GO" id="GO:0003700">
    <property type="term" value="F:DNA-binding transcription factor activity"/>
    <property type="evidence" value="ECO:0007669"/>
    <property type="project" value="InterPro"/>
</dbReference>
<evidence type="ECO:0000256" key="3">
    <source>
        <dbReference type="ARBA" id="ARBA00023125"/>
    </source>
</evidence>
<evidence type="ECO:0000256" key="2">
    <source>
        <dbReference type="ARBA" id="ARBA00023015"/>
    </source>
</evidence>
<dbReference type="PANTHER" id="PTHR31072:SF218">
    <property type="entry name" value="TRANSCRIPTION FACTOR TCP11-RELATED"/>
    <property type="match status" value="1"/>
</dbReference>
<evidence type="ECO:0000256" key="6">
    <source>
        <dbReference type="SAM" id="MobiDB-lite"/>
    </source>
</evidence>
<keyword evidence="3" id="KW-0238">DNA-binding</keyword>
<dbReference type="AlphaFoldDB" id="A0A6P5XQT6"/>
<keyword evidence="8" id="KW-1185">Reference proteome</keyword>
<keyword evidence="2" id="KW-0805">Transcription regulation</keyword>
<dbReference type="InterPro" id="IPR017887">
    <property type="entry name" value="TF_TCP_subgr"/>
</dbReference>
<sequence length="198" mass="21579">MASKNMGLEMPLSNPSTRKPRSFSQNKPSTSKNKLVSSSKTTKDRHAKVDGRDRRIRLPPVCAARIFQLTRELGHKTDGETIAWLLRQAEPSIIAATGTGINLPSDTTPALSTPTGLVPFSSGSPLLSSDYSPSLNFSQAKVFSDNKDKLKNCVVSRAEPTLPPFEFDLVANFELEFSANEIALLQSVTGCHDKEGKF</sequence>
<dbReference type="OrthoDB" id="1911901at2759"/>
<accession>A0A6P5XQT6</accession>
<protein>
    <submittedName>
        <fullName evidence="9">Transcription factor TCP14-like</fullName>
    </submittedName>
</protein>
<evidence type="ECO:0000313" key="9">
    <source>
        <dbReference type="RefSeq" id="XP_022730555.1"/>
    </source>
</evidence>
<dbReference type="PANTHER" id="PTHR31072">
    <property type="entry name" value="TRANSCRIPTION FACTOR TCP4-RELATED"/>
    <property type="match status" value="1"/>
</dbReference>
<keyword evidence="5" id="KW-0539">Nucleus</keyword>
<evidence type="ECO:0000313" key="8">
    <source>
        <dbReference type="Proteomes" id="UP000515121"/>
    </source>
</evidence>
<evidence type="ECO:0000256" key="4">
    <source>
        <dbReference type="ARBA" id="ARBA00023163"/>
    </source>
</evidence>
<dbReference type="PROSITE" id="PS51369">
    <property type="entry name" value="TCP"/>
    <property type="match status" value="1"/>
</dbReference>
<comment type="subcellular location">
    <subcellularLocation>
        <location evidence="1">Nucleus</location>
    </subcellularLocation>
</comment>
<feature type="domain" description="TCP" evidence="7">
    <location>
        <begin position="42"/>
        <end position="96"/>
    </location>
</feature>